<dbReference type="AlphaFoldDB" id="A0A899FUF4"/>
<evidence type="ECO:0000259" key="4">
    <source>
        <dbReference type="Pfam" id="PF01648"/>
    </source>
</evidence>
<evidence type="ECO:0000313" key="6">
    <source>
        <dbReference type="Proteomes" id="UP000663699"/>
    </source>
</evidence>
<feature type="domain" description="4'-phosphopantetheinyl transferase" evidence="4">
    <location>
        <begin position="7"/>
        <end position="104"/>
    </location>
</feature>
<keyword evidence="2" id="KW-0479">Metal-binding</keyword>
<sequence>MIKILERRSRFIERICKRILRLDEQDIPHSNNKNQLALWISTKWAAKEAAFKAVNFQQKLKWKDIQICKYKNNQPYIQLWSEGKPTKKMKLSISHDGDYVVAFVAW</sequence>
<dbReference type="OrthoDB" id="15433at2759"/>
<dbReference type="GO" id="GO:0008897">
    <property type="term" value="F:holo-[acyl-carrier-protein] synthase activity"/>
    <property type="evidence" value="ECO:0007669"/>
    <property type="project" value="InterPro"/>
</dbReference>
<evidence type="ECO:0000313" key="5">
    <source>
        <dbReference type="EMBL" id="QSL64293.1"/>
    </source>
</evidence>
<dbReference type="InterPro" id="IPR008278">
    <property type="entry name" value="4-PPantetheinyl_Trfase_dom"/>
</dbReference>
<evidence type="ECO:0000256" key="2">
    <source>
        <dbReference type="ARBA" id="ARBA00022723"/>
    </source>
</evidence>
<dbReference type="SUPFAM" id="SSF56214">
    <property type="entry name" value="4'-phosphopantetheinyl transferase"/>
    <property type="match status" value="1"/>
</dbReference>
<dbReference type="InterPro" id="IPR037143">
    <property type="entry name" value="4-PPantetheinyl_Trfase_dom_sf"/>
</dbReference>
<dbReference type="Gene3D" id="3.90.470.20">
    <property type="entry name" value="4'-phosphopantetheinyl transferase domain"/>
    <property type="match status" value="1"/>
</dbReference>
<dbReference type="GO" id="GO:0000287">
    <property type="term" value="F:magnesium ion binding"/>
    <property type="evidence" value="ECO:0007669"/>
    <property type="project" value="InterPro"/>
</dbReference>
<dbReference type="InterPro" id="IPR004568">
    <property type="entry name" value="Ppantetheine-prot_Trfase_dom"/>
</dbReference>
<keyword evidence="1" id="KW-0808">Transferase</keyword>
<accession>A0A899FUF4</accession>
<organism evidence="5 6">
    <name type="scientific">Pneumocystis wakefieldiae</name>
    <dbReference type="NCBI Taxonomy" id="38082"/>
    <lineage>
        <taxon>Eukaryota</taxon>
        <taxon>Fungi</taxon>
        <taxon>Dikarya</taxon>
        <taxon>Ascomycota</taxon>
        <taxon>Taphrinomycotina</taxon>
        <taxon>Pneumocystomycetes</taxon>
        <taxon>Pneumocystaceae</taxon>
        <taxon>Pneumocystis</taxon>
    </lineage>
</organism>
<name>A0A899FUF4_9ASCO</name>
<dbReference type="EMBL" id="CP054532">
    <property type="protein sequence ID" value="QSL64293.1"/>
    <property type="molecule type" value="Genomic_DNA"/>
</dbReference>
<keyword evidence="3" id="KW-0460">Magnesium</keyword>
<evidence type="ECO:0000256" key="3">
    <source>
        <dbReference type="ARBA" id="ARBA00022842"/>
    </source>
</evidence>
<proteinExistence type="predicted"/>
<keyword evidence="6" id="KW-1185">Reference proteome</keyword>
<dbReference type="Pfam" id="PF01648">
    <property type="entry name" value="ACPS"/>
    <property type="match status" value="1"/>
</dbReference>
<dbReference type="NCBIfam" id="TIGR00556">
    <property type="entry name" value="pantethn_trn"/>
    <property type="match status" value="1"/>
</dbReference>
<gene>
    <name evidence="5" type="ORF">MERGE_000449</name>
</gene>
<protein>
    <recommendedName>
        <fullName evidence="4">4'-phosphopantetheinyl transferase domain-containing protein</fullName>
    </recommendedName>
</protein>
<reference evidence="5" key="1">
    <citation type="submission" date="2020-06" db="EMBL/GenBank/DDBJ databases">
        <title>Genomes of multiple members of Pneumocystis genus reveal paths to human pathogen Pneumocystis jirovecii.</title>
        <authorList>
            <person name="Cisse O.H."/>
            <person name="Ma L."/>
            <person name="Dekker J."/>
            <person name="Khil P."/>
            <person name="Jo J."/>
            <person name="Brenchley J."/>
            <person name="Blair R."/>
            <person name="Pahar B."/>
            <person name="Chabe M."/>
            <person name="Van Rompay K.A."/>
            <person name="Keesler R."/>
            <person name="Sukura A."/>
            <person name="Hirsch V."/>
            <person name="Kutty G."/>
            <person name="Liu Y."/>
            <person name="Peng L."/>
            <person name="Chen J."/>
            <person name="Song J."/>
            <person name="Weissenbacher-Lang C."/>
            <person name="Xu J."/>
            <person name="Upham N.S."/>
            <person name="Stajich J.E."/>
            <person name="Cuomo C.A."/>
            <person name="Cushion M.T."/>
            <person name="Kovacs J.A."/>
        </authorList>
    </citation>
    <scope>NUCLEOTIDE SEQUENCE</scope>
    <source>
        <strain evidence="5">2A</strain>
    </source>
</reference>
<dbReference type="Proteomes" id="UP000663699">
    <property type="component" value="Chromosome 1"/>
</dbReference>
<dbReference type="GO" id="GO:0006633">
    <property type="term" value="P:fatty acid biosynthetic process"/>
    <property type="evidence" value="ECO:0007669"/>
    <property type="project" value="InterPro"/>
</dbReference>
<evidence type="ECO:0000256" key="1">
    <source>
        <dbReference type="ARBA" id="ARBA00022679"/>
    </source>
</evidence>